<protein>
    <submittedName>
        <fullName evidence="1">Uncharacterized protein</fullName>
    </submittedName>
</protein>
<dbReference type="AlphaFoldDB" id="A0A6S6QXA1"/>
<dbReference type="SUPFAM" id="SSF48452">
    <property type="entry name" value="TPR-like"/>
    <property type="match status" value="1"/>
</dbReference>
<dbReference type="KEGG" id="acel:acsn021_19250"/>
<dbReference type="Gene3D" id="1.25.40.10">
    <property type="entry name" value="Tetratricopeptide repeat domain"/>
    <property type="match status" value="1"/>
</dbReference>
<name>A0A6S6QXA1_9FIRM</name>
<dbReference type="InterPro" id="IPR011990">
    <property type="entry name" value="TPR-like_helical_dom_sf"/>
</dbReference>
<keyword evidence="2" id="KW-1185">Reference proteome</keyword>
<dbReference type="EMBL" id="AP023367">
    <property type="protein sequence ID" value="BCJ94356.1"/>
    <property type="molecule type" value="Genomic_DNA"/>
</dbReference>
<evidence type="ECO:0000313" key="1">
    <source>
        <dbReference type="EMBL" id="BCJ94356.1"/>
    </source>
</evidence>
<sequence length="249" mass="28544">MRKTYIIMCVTSIIILPVLFFLTKNIVLSGSINLLLVSIYYLAVSLIQSRKRLLLLEKYCDPDIFLAITEKQLKMTSKKPKIYSGLLINKAAALYLKGDFLQAKDVLLSIDKSLLSSSDGSLLFYTVNLISCYYELGEISQGEEMYQREVPKLIPITKRMEFALELLAAERLYYINDLNESKVRLTKLLTMKLSKRVHLSILYLLANIDDKNGDYKAAGIKFEQIYNDGNKLWIAINSKNRLLQFSKQS</sequence>
<proteinExistence type="predicted"/>
<gene>
    <name evidence="1" type="ORF">acsn021_19250</name>
</gene>
<accession>A0A6S6QXA1</accession>
<organism evidence="1 2">
    <name type="scientific">Anaerocolumna cellulosilytica</name>
    <dbReference type="NCBI Taxonomy" id="433286"/>
    <lineage>
        <taxon>Bacteria</taxon>
        <taxon>Bacillati</taxon>
        <taxon>Bacillota</taxon>
        <taxon>Clostridia</taxon>
        <taxon>Lachnospirales</taxon>
        <taxon>Lachnospiraceae</taxon>
        <taxon>Anaerocolumna</taxon>
    </lineage>
</organism>
<reference evidence="1 2" key="1">
    <citation type="journal article" date="2016" name="Int. J. Syst. Evol. Microbiol.">
        <title>Descriptions of Anaerotaenia torta gen. nov., sp. nov. and Anaerocolumna cellulosilytica gen. nov., sp. nov. isolated from a methanogenic reactor of cattle waste.</title>
        <authorList>
            <person name="Uek A."/>
            <person name="Ohtaki Y."/>
            <person name="Kaku N."/>
            <person name="Ueki K."/>
        </authorList>
    </citation>
    <scope>NUCLEOTIDE SEQUENCE [LARGE SCALE GENOMIC DNA]</scope>
    <source>
        <strain evidence="1 2">SN021</strain>
    </source>
</reference>
<evidence type="ECO:0000313" key="2">
    <source>
        <dbReference type="Proteomes" id="UP000515561"/>
    </source>
</evidence>
<dbReference type="RefSeq" id="WP_184091045.1">
    <property type="nucleotide sequence ID" value="NZ_AP023367.1"/>
</dbReference>
<dbReference type="Proteomes" id="UP000515561">
    <property type="component" value="Chromosome"/>
</dbReference>